<dbReference type="PANTHER" id="PTHR43537:SF5">
    <property type="entry name" value="UXU OPERON TRANSCRIPTIONAL REGULATOR"/>
    <property type="match status" value="1"/>
</dbReference>
<dbReference type="Pfam" id="PF07729">
    <property type="entry name" value="FCD"/>
    <property type="match status" value="1"/>
</dbReference>
<dbReference type="EMBL" id="VOQQ01000001">
    <property type="protein sequence ID" value="TXC63976.1"/>
    <property type="molecule type" value="Genomic_DNA"/>
</dbReference>
<comment type="caution">
    <text evidence="5">The sequence shown here is derived from an EMBL/GenBank/DDBJ whole genome shotgun (WGS) entry which is preliminary data.</text>
</comment>
<evidence type="ECO:0000313" key="6">
    <source>
        <dbReference type="Proteomes" id="UP000321249"/>
    </source>
</evidence>
<keyword evidence="1" id="KW-0805">Transcription regulation</keyword>
<dbReference type="GO" id="GO:0003677">
    <property type="term" value="F:DNA binding"/>
    <property type="evidence" value="ECO:0007669"/>
    <property type="project" value="UniProtKB-KW"/>
</dbReference>
<accession>A0A5C6TUM5</accession>
<keyword evidence="3" id="KW-0804">Transcription</keyword>
<dbReference type="Gene3D" id="1.20.120.530">
    <property type="entry name" value="GntR ligand-binding domain-like"/>
    <property type="match status" value="1"/>
</dbReference>
<dbReference type="SMART" id="SM00895">
    <property type="entry name" value="FCD"/>
    <property type="match status" value="1"/>
</dbReference>
<feature type="domain" description="GntR C-terminal" evidence="4">
    <location>
        <begin position="23"/>
        <end position="148"/>
    </location>
</feature>
<evidence type="ECO:0000256" key="3">
    <source>
        <dbReference type="ARBA" id="ARBA00023163"/>
    </source>
</evidence>
<proteinExistence type="predicted"/>
<evidence type="ECO:0000256" key="2">
    <source>
        <dbReference type="ARBA" id="ARBA00023125"/>
    </source>
</evidence>
<evidence type="ECO:0000256" key="1">
    <source>
        <dbReference type="ARBA" id="ARBA00023015"/>
    </source>
</evidence>
<keyword evidence="6" id="KW-1185">Reference proteome</keyword>
<evidence type="ECO:0000259" key="4">
    <source>
        <dbReference type="SMART" id="SM00895"/>
    </source>
</evidence>
<organism evidence="5 6">
    <name type="scientific">Allosphingosinicella ginsenosidimutans</name>
    <dbReference type="NCBI Taxonomy" id="1176539"/>
    <lineage>
        <taxon>Bacteria</taxon>
        <taxon>Pseudomonadati</taxon>
        <taxon>Pseudomonadota</taxon>
        <taxon>Alphaproteobacteria</taxon>
        <taxon>Sphingomonadales</taxon>
        <taxon>Sphingomonadaceae</taxon>
        <taxon>Allosphingosinicella</taxon>
    </lineage>
</organism>
<dbReference type="AlphaFoldDB" id="A0A5C6TUM5"/>
<dbReference type="PANTHER" id="PTHR43537">
    <property type="entry name" value="TRANSCRIPTIONAL REGULATOR, GNTR FAMILY"/>
    <property type="match status" value="1"/>
</dbReference>
<protein>
    <submittedName>
        <fullName evidence="5">FadR family transcriptional regulator</fullName>
    </submittedName>
</protein>
<gene>
    <name evidence="5" type="ORF">FRZ32_10085</name>
</gene>
<dbReference type="Proteomes" id="UP000321249">
    <property type="component" value="Unassembled WGS sequence"/>
</dbReference>
<dbReference type="InterPro" id="IPR008920">
    <property type="entry name" value="TF_FadR/GntR_C"/>
</dbReference>
<dbReference type="SUPFAM" id="SSF48008">
    <property type="entry name" value="GntR ligand-binding domain-like"/>
    <property type="match status" value="1"/>
</dbReference>
<evidence type="ECO:0000313" key="5">
    <source>
        <dbReference type="EMBL" id="TXC63976.1"/>
    </source>
</evidence>
<name>A0A5C6TUM5_9SPHN</name>
<reference evidence="5 6" key="1">
    <citation type="journal article" date="2015" name="J. Microbiol.">
        <title>Sphingosinicella ginsenosidimutans sp. nov., with ginsenoside converting activity.</title>
        <authorList>
            <person name="Kim J.K."/>
            <person name="Kang M.S."/>
            <person name="Park S.C."/>
            <person name="Kim K.M."/>
            <person name="Choi K."/>
            <person name="Yoon M.H."/>
            <person name="Im W.T."/>
        </authorList>
    </citation>
    <scope>NUCLEOTIDE SEQUENCE [LARGE SCALE GENOMIC DNA]</scope>
    <source>
        <strain evidence="5 6">BS-11</strain>
    </source>
</reference>
<dbReference type="OrthoDB" id="9812645at2"/>
<sequence>MSRTATIEGVEPPRSDPRISVPEIWDVRRTIELRTAELAAVTRTDEEAAEILALAEAIGREAGDVDTVTGSDIAFHEAVARASHNRLFLEIVQSFDPLMEVAVPSAWRTRTTEGQRRIMVERHMAVANAIHRRDPIAATMAMSAHFDSAIGDMLRAARLKGSAVSF</sequence>
<keyword evidence="2" id="KW-0238">DNA-binding</keyword>
<dbReference type="InterPro" id="IPR011711">
    <property type="entry name" value="GntR_C"/>
</dbReference>
<dbReference type="RefSeq" id="WP_147043382.1">
    <property type="nucleotide sequence ID" value="NZ_BAABIR010000001.1"/>
</dbReference>